<accession>M2SBB5</accession>
<dbReference type="RefSeq" id="WP_008602559.1">
    <property type="nucleotide sequence ID" value="NZ_AMRV01000006.1"/>
</dbReference>
<dbReference type="SUPFAM" id="SSF47473">
    <property type="entry name" value="EF-hand"/>
    <property type="match status" value="1"/>
</dbReference>
<dbReference type="PROSITE" id="PS50222">
    <property type="entry name" value="EF_HAND_2"/>
    <property type="match status" value="1"/>
</dbReference>
<feature type="chain" id="PRO_5004024848" description="EF-hand domain-containing protein" evidence="2">
    <location>
        <begin position="23"/>
        <end position="182"/>
    </location>
</feature>
<keyword evidence="2" id="KW-0732">Signal</keyword>
<dbReference type="InterPro" id="IPR011992">
    <property type="entry name" value="EF-hand-dom_pair"/>
</dbReference>
<sequence length="182" mass="20017">MKTRALIVSTAAGLLMTAPTLAQQPTQPSAETHGHGRHAMRGLPGDVNEDGNLTLAELRAGIANRFQKMDANADGKVDEAERAALHEARKERWEARKAKMAERGIERPERPERGDRPHRGERGLRGKLDANSDGSITLAEIEAPAVERFQRMDTNGDGTVTKAEHEAARAAMKARWQKRKAD</sequence>
<feature type="region of interest" description="Disordered" evidence="1">
    <location>
        <begin position="19"/>
        <end position="48"/>
    </location>
</feature>
<feature type="compositionally biased region" description="Basic and acidic residues" evidence="1">
    <location>
        <begin position="91"/>
        <end position="130"/>
    </location>
</feature>
<dbReference type="GO" id="GO:0005509">
    <property type="term" value="F:calcium ion binding"/>
    <property type="evidence" value="ECO:0007669"/>
    <property type="project" value="InterPro"/>
</dbReference>
<evidence type="ECO:0000256" key="2">
    <source>
        <dbReference type="SAM" id="SignalP"/>
    </source>
</evidence>
<keyword evidence="5" id="KW-1185">Reference proteome</keyword>
<evidence type="ECO:0000259" key="3">
    <source>
        <dbReference type="PROSITE" id="PS50222"/>
    </source>
</evidence>
<feature type="region of interest" description="Disordered" evidence="1">
    <location>
        <begin position="91"/>
        <end position="137"/>
    </location>
</feature>
<dbReference type="Proteomes" id="UP000011717">
    <property type="component" value="Unassembled WGS sequence"/>
</dbReference>
<reference evidence="4 5" key="1">
    <citation type="journal article" date="2013" name="Genome Announc.">
        <title>Draft Genome Sequence of Strain JLT2015T, Belonging to the Family Sphingomonadaceae of the Alphaproteobacteria.</title>
        <authorList>
            <person name="Tang K."/>
            <person name="Liu K."/>
            <person name="Li S."/>
            <person name="Jiao N."/>
        </authorList>
    </citation>
    <scope>NUCLEOTIDE SEQUENCE [LARGE SCALE GENOMIC DNA]</scope>
    <source>
        <strain evidence="4 5">JLT2015</strain>
    </source>
</reference>
<dbReference type="Gene3D" id="1.10.238.10">
    <property type="entry name" value="EF-hand"/>
    <property type="match status" value="2"/>
</dbReference>
<comment type="caution">
    <text evidence="4">The sequence shown here is derived from an EMBL/GenBank/DDBJ whole genome shotgun (WGS) entry which is preliminary data.</text>
</comment>
<proteinExistence type="predicted"/>
<dbReference type="AlphaFoldDB" id="M2SBB5"/>
<gene>
    <name evidence="4" type="ORF">C725_2062</name>
</gene>
<feature type="compositionally biased region" description="Polar residues" evidence="1">
    <location>
        <begin position="20"/>
        <end position="30"/>
    </location>
</feature>
<organism evidence="4 5">
    <name type="scientific">Pacificimonas flava</name>
    <dbReference type="NCBI Taxonomy" id="1234595"/>
    <lineage>
        <taxon>Bacteria</taxon>
        <taxon>Pseudomonadati</taxon>
        <taxon>Pseudomonadota</taxon>
        <taxon>Alphaproteobacteria</taxon>
        <taxon>Sphingomonadales</taxon>
        <taxon>Sphingosinicellaceae</taxon>
        <taxon>Pacificimonas</taxon>
    </lineage>
</organism>
<feature type="signal peptide" evidence="2">
    <location>
        <begin position="1"/>
        <end position="22"/>
    </location>
</feature>
<feature type="domain" description="EF-hand" evidence="3">
    <location>
        <begin position="140"/>
        <end position="175"/>
    </location>
</feature>
<dbReference type="InterPro" id="IPR002048">
    <property type="entry name" value="EF_hand_dom"/>
</dbReference>
<dbReference type="Pfam" id="PF13202">
    <property type="entry name" value="EF-hand_5"/>
    <property type="match status" value="3"/>
</dbReference>
<name>M2SBB5_9SPHN</name>
<dbReference type="EMBL" id="AMRV01000006">
    <property type="protein sequence ID" value="EMD82675.1"/>
    <property type="molecule type" value="Genomic_DNA"/>
</dbReference>
<dbReference type="PATRIC" id="fig|1234595.3.peg.2063"/>
<protein>
    <recommendedName>
        <fullName evidence="3">EF-hand domain-containing protein</fullName>
    </recommendedName>
</protein>
<evidence type="ECO:0000256" key="1">
    <source>
        <dbReference type="SAM" id="MobiDB-lite"/>
    </source>
</evidence>
<dbReference type="OrthoDB" id="113323at2"/>
<evidence type="ECO:0000313" key="4">
    <source>
        <dbReference type="EMBL" id="EMD82675.1"/>
    </source>
</evidence>
<evidence type="ECO:0000313" key="5">
    <source>
        <dbReference type="Proteomes" id="UP000011717"/>
    </source>
</evidence>
<feature type="region of interest" description="Disordered" evidence="1">
    <location>
        <begin position="153"/>
        <end position="182"/>
    </location>
</feature>